<keyword evidence="3" id="KW-0812">Transmembrane</keyword>
<gene>
    <name evidence="5" type="ORF">TRFO_30526</name>
</gene>
<reference evidence="5" key="1">
    <citation type="submission" date="2016-10" db="EMBL/GenBank/DDBJ databases">
        <authorList>
            <person name="Benchimol M."/>
            <person name="Almeida L.G."/>
            <person name="Vasconcelos A.T."/>
            <person name="Perreira-Neves A."/>
            <person name="Rosa I.A."/>
            <person name="Tasca T."/>
            <person name="Bogo M.R."/>
            <person name="de Souza W."/>
        </authorList>
    </citation>
    <scope>NUCLEOTIDE SEQUENCE [LARGE SCALE GENOMIC DNA]</scope>
    <source>
        <strain evidence="5">K</strain>
    </source>
</reference>
<dbReference type="Proteomes" id="UP000179807">
    <property type="component" value="Unassembled WGS sequence"/>
</dbReference>
<name>A0A1J4JYQ0_9EUKA</name>
<comment type="caution">
    <text evidence="5">The sequence shown here is derived from an EMBL/GenBank/DDBJ whole genome shotgun (WGS) entry which is preliminary data.</text>
</comment>
<evidence type="ECO:0000313" key="5">
    <source>
        <dbReference type="EMBL" id="OHT02397.1"/>
    </source>
</evidence>
<sequence length="364" mass="42066">MVQGSIKEFSCFFVQNFSHSGTLVLFPDHLVFLYANGSEDKDTLTYYAAITDVEVETRLARTVNNLSIITSSDKLIFSGLHDAESLKEYILLLKRRTNSKDLTTGFTSPEVSDDYTYSELANPTLLCSFTIPAQFENIVDYIESKESQKKLIEDLGNEDVEVGEWVQRLKYKERVMNYTKIVVLPVLGRNMVKVIENHHLFISEGKAVICVSTDLGTTPYSDCFDPLIQIFFIDNGESVEYSVKFEIMWSSTPFVKSIIENKTIEEFRNVYSNVFYRQLLKDIAGQDVSNQAKEEEEAPKVERKSDSKFKKIKMMYKLIIIILFLLLFVSIVRYNWPEDGFTWGAKQWYTFVVGLFFVFVMAYY</sequence>
<comment type="subcellular location">
    <subcellularLocation>
        <location evidence="1">Membrane</location>
    </subcellularLocation>
</comment>
<dbReference type="GeneID" id="94842112"/>
<protein>
    <recommendedName>
        <fullName evidence="4">VASt domain-containing protein</fullName>
    </recommendedName>
</protein>
<keyword evidence="3" id="KW-1133">Transmembrane helix</keyword>
<feature type="domain" description="VASt" evidence="4">
    <location>
        <begin position="122"/>
        <end position="291"/>
    </location>
</feature>
<proteinExistence type="predicted"/>
<evidence type="ECO:0000256" key="3">
    <source>
        <dbReference type="SAM" id="Phobius"/>
    </source>
</evidence>
<dbReference type="RefSeq" id="XP_068355533.1">
    <property type="nucleotide sequence ID" value="XM_068507408.1"/>
</dbReference>
<dbReference type="InterPro" id="IPR031968">
    <property type="entry name" value="VASt"/>
</dbReference>
<keyword evidence="6" id="KW-1185">Reference proteome</keyword>
<dbReference type="VEuPathDB" id="TrichDB:TRFO_30526"/>
<dbReference type="EMBL" id="MLAK01000869">
    <property type="protein sequence ID" value="OHT02397.1"/>
    <property type="molecule type" value="Genomic_DNA"/>
</dbReference>
<feature type="transmembrane region" description="Helical" evidence="3">
    <location>
        <begin position="314"/>
        <end position="336"/>
    </location>
</feature>
<accession>A0A1J4JYQ0</accession>
<dbReference type="Pfam" id="PF16016">
    <property type="entry name" value="VASt"/>
    <property type="match status" value="1"/>
</dbReference>
<feature type="transmembrane region" description="Helical" evidence="3">
    <location>
        <begin position="348"/>
        <end position="363"/>
    </location>
</feature>
<dbReference type="GO" id="GO:0016020">
    <property type="term" value="C:membrane"/>
    <property type="evidence" value="ECO:0007669"/>
    <property type="project" value="UniProtKB-SubCell"/>
</dbReference>
<dbReference type="PROSITE" id="PS51778">
    <property type="entry name" value="VAST"/>
    <property type="match status" value="1"/>
</dbReference>
<evidence type="ECO:0000259" key="4">
    <source>
        <dbReference type="PROSITE" id="PS51778"/>
    </source>
</evidence>
<evidence type="ECO:0000313" key="6">
    <source>
        <dbReference type="Proteomes" id="UP000179807"/>
    </source>
</evidence>
<evidence type="ECO:0000256" key="1">
    <source>
        <dbReference type="ARBA" id="ARBA00004370"/>
    </source>
</evidence>
<dbReference type="OrthoDB" id="10460229at2759"/>
<organism evidence="5 6">
    <name type="scientific">Tritrichomonas foetus</name>
    <dbReference type="NCBI Taxonomy" id="1144522"/>
    <lineage>
        <taxon>Eukaryota</taxon>
        <taxon>Metamonada</taxon>
        <taxon>Parabasalia</taxon>
        <taxon>Tritrichomonadida</taxon>
        <taxon>Tritrichomonadidae</taxon>
        <taxon>Tritrichomonas</taxon>
    </lineage>
</organism>
<evidence type="ECO:0000256" key="2">
    <source>
        <dbReference type="ARBA" id="ARBA00023136"/>
    </source>
</evidence>
<keyword evidence="2 3" id="KW-0472">Membrane</keyword>
<dbReference type="AlphaFoldDB" id="A0A1J4JYQ0"/>